<dbReference type="InterPro" id="IPR001387">
    <property type="entry name" value="Cro/C1-type_HTH"/>
</dbReference>
<keyword evidence="4" id="KW-1185">Reference proteome</keyword>
<name>A0ABP5XPL4_9ACTN</name>
<dbReference type="Pfam" id="PF19054">
    <property type="entry name" value="DUF5753"/>
    <property type="match status" value="1"/>
</dbReference>
<protein>
    <submittedName>
        <fullName evidence="3">Helix-turn-helix transcriptional regulator</fullName>
    </submittedName>
</protein>
<gene>
    <name evidence="3" type="ORF">GCM10010422_00310</name>
</gene>
<dbReference type="Gene3D" id="1.10.260.40">
    <property type="entry name" value="lambda repressor-like DNA-binding domains"/>
    <property type="match status" value="1"/>
</dbReference>
<dbReference type="SUPFAM" id="SSF47413">
    <property type="entry name" value="lambda repressor-like DNA-binding domains"/>
    <property type="match status" value="1"/>
</dbReference>
<dbReference type="CDD" id="cd00093">
    <property type="entry name" value="HTH_XRE"/>
    <property type="match status" value="1"/>
</dbReference>
<sequence length="313" mass="35183">MSDGSAARMERADLDVAPNDGEEAPRPEVASRLLGETLRQARRERNLALRDVAPVIRGSVSKISRLERGESPPRERDVRDLVAFYRLPSDQAHEIESLLQQTRNNTWWQRYGDVTPNWLRRLIGLEAGATRIVCYENHVVPGLLQTRAYMRALVSNGLPGASPEEIDRRVELRWERQRILQTAGRPAIVALLEEAVLLRPVGGPAVMCAQIDHLIDLSQQGVVNIRIVPFERSASVAPSYPITHLTFGDGGPSELVYVELIDSAMYLSRSTEIEQYRRVLLNLMGASERMRDSRERLSTARDRYAARAGDIAL</sequence>
<dbReference type="RefSeq" id="WP_346074847.1">
    <property type="nucleotide sequence ID" value="NZ_BAAATL010000001.1"/>
</dbReference>
<comment type="caution">
    <text evidence="3">The sequence shown here is derived from an EMBL/GenBank/DDBJ whole genome shotgun (WGS) entry which is preliminary data.</text>
</comment>
<dbReference type="PROSITE" id="PS50943">
    <property type="entry name" value="HTH_CROC1"/>
    <property type="match status" value="1"/>
</dbReference>
<organism evidence="3 4">
    <name type="scientific">Streptomyces graminearus</name>
    <dbReference type="NCBI Taxonomy" id="284030"/>
    <lineage>
        <taxon>Bacteria</taxon>
        <taxon>Bacillati</taxon>
        <taxon>Actinomycetota</taxon>
        <taxon>Actinomycetes</taxon>
        <taxon>Kitasatosporales</taxon>
        <taxon>Streptomycetaceae</taxon>
        <taxon>Streptomyces</taxon>
    </lineage>
</organism>
<dbReference type="EMBL" id="BAAATL010000001">
    <property type="protein sequence ID" value="GAA2463979.1"/>
    <property type="molecule type" value="Genomic_DNA"/>
</dbReference>
<feature type="region of interest" description="Disordered" evidence="1">
    <location>
        <begin position="1"/>
        <end position="33"/>
    </location>
</feature>
<proteinExistence type="predicted"/>
<dbReference type="InterPro" id="IPR010982">
    <property type="entry name" value="Lambda_DNA-bd_dom_sf"/>
</dbReference>
<dbReference type="SMART" id="SM00530">
    <property type="entry name" value="HTH_XRE"/>
    <property type="match status" value="1"/>
</dbReference>
<evidence type="ECO:0000259" key="2">
    <source>
        <dbReference type="PROSITE" id="PS50943"/>
    </source>
</evidence>
<evidence type="ECO:0000313" key="3">
    <source>
        <dbReference type="EMBL" id="GAA2463979.1"/>
    </source>
</evidence>
<dbReference type="Proteomes" id="UP001501721">
    <property type="component" value="Unassembled WGS sequence"/>
</dbReference>
<evidence type="ECO:0000313" key="4">
    <source>
        <dbReference type="Proteomes" id="UP001501721"/>
    </source>
</evidence>
<accession>A0ABP5XPL4</accession>
<dbReference type="InterPro" id="IPR043917">
    <property type="entry name" value="DUF5753"/>
</dbReference>
<reference evidence="4" key="1">
    <citation type="journal article" date="2019" name="Int. J. Syst. Evol. Microbiol.">
        <title>The Global Catalogue of Microorganisms (GCM) 10K type strain sequencing project: providing services to taxonomists for standard genome sequencing and annotation.</title>
        <authorList>
            <consortium name="The Broad Institute Genomics Platform"/>
            <consortium name="The Broad Institute Genome Sequencing Center for Infectious Disease"/>
            <person name="Wu L."/>
            <person name="Ma J."/>
        </authorList>
    </citation>
    <scope>NUCLEOTIDE SEQUENCE [LARGE SCALE GENOMIC DNA]</scope>
    <source>
        <strain evidence="4">JCM 6923</strain>
    </source>
</reference>
<feature type="domain" description="HTH cro/C1-type" evidence="2">
    <location>
        <begin position="38"/>
        <end position="92"/>
    </location>
</feature>
<evidence type="ECO:0000256" key="1">
    <source>
        <dbReference type="SAM" id="MobiDB-lite"/>
    </source>
</evidence>
<dbReference type="Pfam" id="PF13560">
    <property type="entry name" value="HTH_31"/>
    <property type="match status" value="1"/>
</dbReference>